<dbReference type="Proteomes" id="UP000266673">
    <property type="component" value="Unassembled WGS sequence"/>
</dbReference>
<dbReference type="OrthoDB" id="2444541at2759"/>
<reference evidence="2 3" key="1">
    <citation type="submission" date="2018-06" db="EMBL/GenBank/DDBJ databases">
        <title>Comparative genomics reveals the genomic features of Rhizophagus irregularis, R. cerebriforme, R. diaphanum and Gigaspora rosea, and their symbiotic lifestyle signature.</title>
        <authorList>
            <person name="Morin E."/>
            <person name="San Clemente H."/>
            <person name="Chen E.C.H."/>
            <person name="De La Providencia I."/>
            <person name="Hainaut M."/>
            <person name="Kuo A."/>
            <person name="Kohler A."/>
            <person name="Murat C."/>
            <person name="Tang N."/>
            <person name="Roy S."/>
            <person name="Loubradou J."/>
            <person name="Henrissat B."/>
            <person name="Grigoriev I.V."/>
            <person name="Corradi N."/>
            <person name="Roux C."/>
            <person name="Martin F.M."/>
        </authorList>
    </citation>
    <scope>NUCLEOTIDE SEQUENCE [LARGE SCALE GENOMIC DNA]</scope>
    <source>
        <strain evidence="2 3">DAOM 194757</strain>
    </source>
</reference>
<dbReference type="AlphaFoldDB" id="A0A397VSG9"/>
<dbReference type="Gene3D" id="1.10.510.10">
    <property type="entry name" value="Transferase(Phosphotransferase) domain 1"/>
    <property type="match status" value="1"/>
</dbReference>
<dbReference type="PANTHER" id="PTHR24416">
    <property type="entry name" value="TYROSINE-PROTEIN KINASE RECEPTOR"/>
    <property type="match status" value="1"/>
</dbReference>
<evidence type="ECO:0000313" key="3">
    <source>
        <dbReference type="Proteomes" id="UP000266673"/>
    </source>
</evidence>
<dbReference type="PROSITE" id="PS50011">
    <property type="entry name" value="PROTEIN_KINASE_DOM"/>
    <property type="match status" value="1"/>
</dbReference>
<keyword evidence="2" id="KW-0808">Transferase</keyword>
<organism evidence="2 3">
    <name type="scientific">Gigaspora rosea</name>
    <dbReference type="NCBI Taxonomy" id="44941"/>
    <lineage>
        <taxon>Eukaryota</taxon>
        <taxon>Fungi</taxon>
        <taxon>Fungi incertae sedis</taxon>
        <taxon>Mucoromycota</taxon>
        <taxon>Glomeromycotina</taxon>
        <taxon>Glomeromycetes</taxon>
        <taxon>Diversisporales</taxon>
        <taxon>Gigasporaceae</taxon>
        <taxon>Gigaspora</taxon>
    </lineage>
</organism>
<gene>
    <name evidence="2" type="ORF">C2G38_2242989</name>
</gene>
<dbReference type="InterPro" id="IPR050122">
    <property type="entry name" value="RTK"/>
</dbReference>
<accession>A0A397VSG9</accession>
<protein>
    <submittedName>
        <fullName evidence="2">Kinase-like domain-containing protein</fullName>
    </submittedName>
</protein>
<dbReference type="EMBL" id="QKWP01000286">
    <property type="protein sequence ID" value="RIB22913.1"/>
    <property type="molecule type" value="Genomic_DNA"/>
</dbReference>
<dbReference type="InterPro" id="IPR000719">
    <property type="entry name" value="Prot_kinase_dom"/>
</dbReference>
<evidence type="ECO:0000259" key="1">
    <source>
        <dbReference type="PROSITE" id="PS50011"/>
    </source>
</evidence>
<evidence type="ECO:0000313" key="2">
    <source>
        <dbReference type="EMBL" id="RIB22913.1"/>
    </source>
</evidence>
<proteinExistence type="predicted"/>
<dbReference type="GO" id="GO:0004714">
    <property type="term" value="F:transmembrane receptor protein tyrosine kinase activity"/>
    <property type="evidence" value="ECO:0007669"/>
    <property type="project" value="TreeGrafter"/>
</dbReference>
<dbReference type="STRING" id="44941.A0A397VSG9"/>
<dbReference type="GO" id="GO:0005886">
    <property type="term" value="C:plasma membrane"/>
    <property type="evidence" value="ECO:0007669"/>
    <property type="project" value="TreeGrafter"/>
</dbReference>
<keyword evidence="2" id="KW-0418">Kinase</keyword>
<dbReference type="Pfam" id="PF07714">
    <property type="entry name" value="PK_Tyr_Ser-Thr"/>
    <property type="match status" value="1"/>
</dbReference>
<dbReference type="SUPFAM" id="SSF56112">
    <property type="entry name" value="Protein kinase-like (PK-like)"/>
    <property type="match status" value="1"/>
</dbReference>
<dbReference type="GO" id="GO:0005524">
    <property type="term" value="F:ATP binding"/>
    <property type="evidence" value="ECO:0007669"/>
    <property type="project" value="InterPro"/>
</dbReference>
<sequence length="132" mass="15352">MYSLVSSKVTKNEVTLIKYETLQQPVAINLVENFGDVNDDDIRRFMLELKQIEHKNVLKVFGITFDGNNKCYYIVRECANNGDLRTYLSTSMLAWNYKYLLSVQIVNGLKFLHDNGITHSELVMFFIIHSFC</sequence>
<dbReference type="InterPro" id="IPR011009">
    <property type="entry name" value="Kinase-like_dom_sf"/>
</dbReference>
<dbReference type="GO" id="GO:0043235">
    <property type="term" value="C:receptor complex"/>
    <property type="evidence" value="ECO:0007669"/>
    <property type="project" value="TreeGrafter"/>
</dbReference>
<name>A0A397VSG9_9GLOM</name>
<dbReference type="PANTHER" id="PTHR24416:SF611">
    <property type="entry name" value="TYROSINE-PROTEIN KINASE TRANSMEMBRANE RECEPTOR ROR"/>
    <property type="match status" value="1"/>
</dbReference>
<comment type="caution">
    <text evidence="2">The sequence shown here is derived from an EMBL/GenBank/DDBJ whole genome shotgun (WGS) entry which is preliminary data.</text>
</comment>
<keyword evidence="3" id="KW-1185">Reference proteome</keyword>
<feature type="domain" description="Protein kinase" evidence="1">
    <location>
        <begin position="1"/>
        <end position="132"/>
    </location>
</feature>
<dbReference type="GO" id="GO:0007169">
    <property type="term" value="P:cell surface receptor protein tyrosine kinase signaling pathway"/>
    <property type="evidence" value="ECO:0007669"/>
    <property type="project" value="TreeGrafter"/>
</dbReference>
<dbReference type="InterPro" id="IPR001245">
    <property type="entry name" value="Ser-Thr/Tyr_kinase_cat_dom"/>
</dbReference>